<sequence>MIHPDCCGKNSAMKADSDNSREKHREMTRTGKGARRGAWLLWLLLPLLAQSALAALEARVDRNQVALGDTLRLEISATAGEDLGDLDLTPVQRDFDILQRSSTSSVNIVNGQRSESRQLVLEITPRRQGDLLIGPLVSGATRSLPLQVNVGPPPQNPAADAQVLFEAEVDRSRVYVQGQVLLTLRLQQAVNLDNRSVTELQIDNAFVKPLEQKSYQRTVNGRPWLVHEIRYAIFPEQSGTLEIPAQTFSARESLARRSLFDRANGPLLRRSTEPLTIEVLPRPDSWPTNTTWLPARNLTIEEEWSVPPEQLQAGESATRTVRIRGEGLQGAQLPPTLFPAQAGLRYYPDQPQITESESGRGLVGQRVDSAALVPAVAGRYRIPEIRIPWWDTERGELREAVLPAREIEVSAASATPTAPVQASAAVEPSTPAAIAPGASSNSRELWLWRGIAAAGLLGWLLTGWLWFRQLRARRDAAQPVASLPPENENHAYKQLMAACAGSQAGAARQALLDWGRSLYPGERGLSLSEFRRRVDSAELSTVIERLEQNLFARGDEEWDGSALAQCVKSLRPQLRSRSGAAENNALSLYPT</sequence>
<gene>
    <name evidence="4" type="ORF">FVW59_05735</name>
</gene>
<dbReference type="Proteomes" id="UP000321933">
    <property type="component" value="Unassembled WGS sequence"/>
</dbReference>
<dbReference type="InterPro" id="IPR057699">
    <property type="entry name" value="DUF7939"/>
</dbReference>
<dbReference type="Pfam" id="PF13584">
    <property type="entry name" value="BatD"/>
    <property type="match status" value="2"/>
</dbReference>
<comment type="caution">
    <text evidence="4">The sequence shown here is derived from an EMBL/GenBank/DDBJ whole genome shotgun (WGS) entry which is preliminary data.</text>
</comment>
<organism evidence="4 5">
    <name type="scientific">Parahaliea aestuarii</name>
    <dbReference type="NCBI Taxonomy" id="1852021"/>
    <lineage>
        <taxon>Bacteria</taxon>
        <taxon>Pseudomonadati</taxon>
        <taxon>Pseudomonadota</taxon>
        <taxon>Gammaproteobacteria</taxon>
        <taxon>Cellvibrionales</taxon>
        <taxon>Halieaceae</taxon>
        <taxon>Parahaliea</taxon>
    </lineage>
</organism>
<dbReference type="InterPro" id="IPR025738">
    <property type="entry name" value="BatD"/>
</dbReference>
<accession>A0A5C8ZZW5</accession>
<keyword evidence="2" id="KW-1133">Transmembrane helix</keyword>
<dbReference type="PANTHER" id="PTHR40940">
    <property type="entry name" value="PROTEIN BATD-RELATED"/>
    <property type="match status" value="1"/>
</dbReference>
<evidence type="ECO:0000256" key="1">
    <source>
        <dbReference type="SAM" id="MobiDB-lite"/>
    </source>
</evidence>
<dbReference type="OrthoDB" id="5293418at2"/>
<protein>
    <submittedName>
        <fullName evidence="4">Protein BatD</fullName>
    </submittedName>
</protein>
<evidence type="ECO:0000313" key="4">
    <source>
        <dbReference type="EMBL" id="TXS93339.1"/>
    </source>
</evidence>
<dbReference type="Pfam" id="PF25607">
    <property type="entry name" value="DUF7939"/>
    <property type="match status" value="1"/>
</dbReference>
<dbReference type="EMBL" id="VRYZ01000002">
    <property type="protein sequence ID" value="TXS93339.1"/>
    <property type="molecule type" value="Genomic_DNA"/>
</dbReference>
<keyword evidence="2" id="KW-0812">Transmembrane</keyword>
<reference evidence="4 5" key="1">
    <citation type="submission" date="2019-08" db="EMBL/GenBank/DDBJ databases">
        <title>Parahaliea maris sp. nov., isolated from the surface seawater.</title>
        <authorList>
            <person name="Liu Y."/>
        </authorList>
    </citation>
    <scope>NUCLEOTIDE SEQUENCE [LARGE SCALE GENOMIC DNA]</scope>
    <source>
        <strain evidence="4 5">S2-26</strain>
    </source>
</reference>
<evidence type="ECO:0000259" key="3">
    <source>
        <dbReference type="Pfam" id="PF25607"/>
    </source>
</evidence>
<feature type="transmembrane region" description="Helical" evidence="2">
    <location>
        <begin position="446"/>
        <end position="467"/>
    </location>
</feature>
<feature type="domain" description="DUF7939" evidence="3">
    <location>
        <begin position="488"/>
        <end position="573"/>
    </location>
</feature>
<feature type="region of interest" description="Disordered" evidence="1">
    <location>
        <begin position="1"/>
        <end position="30"/>
    </location>
</feature>
<dbReference type="AlphaFoldDB" id="A0A5C8ZZW5"/>
<evidence type="ECO:0000313" key="5">
    <source>
        <dbReference type="Proteomes" id="UP000321933"/>
    </source>
</evidence>
<name>A0A5C8ZZW5_9GAMM</name>
<evidence type="ECO:0000256" key="2">
    <source>
        <dbReference type="SAM" id="Phobius"/>
    </source>
</evidence>
<proteinExistence type="predicted"/>
<keyword evidence="2" id="KW-0472">Membrane</keyword>
<keyword evidence="5" id="KW-1185">Reference proteome</keyword>
<feature type="compositionally biased region" description="Basic and acidic residues" evidence="1">
    <location>
        <begin position="15"/>
        <end position="29"/>
    </location>
</feature>
<dbReference type="PANTHER" id="PTHR40940:SF1">
    <property type="entry name" value="PROTEIN BATD"/>
    <property type="match status" value="1"/>
</dbReference>